<dbReference type="RefSeq" id="WP_007237206.1">
    <property type="nucleotide sequence ID" value="NZ_BAFB01000034.1"/>
</dbReference>
<dbReference type="STRING" id="1108044.GOOTI_034_00120"/>
<reference evidence="2" key="1">
    <citation type="submission" date="2012-02" db="EMBL/GenBank/DDBJ databases">
        <title>Whole genome shotgun sequence of Gordonia otitidis NBRC 100426.</title>
        <authorList>
            <person name="Yoshida I."/>
            <person name="Hosoyama A."/>
            <person name="Tsuchikane K."/>
            <person name="Katsumata H."/>
            <person name="Yamazaki S."/>
            <person name="Fujita N."/>
        </authorList>
    </citation>
    <scope>NUCLEOTIDE SEQUENCE [LARGE SCALE GENOMIC DNA]</scope>
    <source>
        <strain evidence="2">NBRC 100426</strain>
    </source>
</reference>
<protein>
    <submittedName>
        <fullName evidence="2">Uncharacterized protein</fullName>
    </submittedName>
</protein>
<comment type="caution">
    <text evidence="2">The sequence shown here is derived from an EMBL/GenBank/DDBJ whole genome shotgun (WGS) entry which is preliminary data.</text>
</comment>
<dbReference type="EMBL" id="BAFB01000034">
    <property type="protein sequence ID" value="GAB32945.1"/>
    <property type="molecule type" value="Genomic_DNA"/>
</dbReference>
<name>H5THI7_GORO1</name>
<dbReference type="OrthoDB" id="495362at2"/>
<evidence type="ECO:0000313" key="3">
    <source>
        <dbReference type="Proteomes" id="UP000005038"/>
    </source>
</evidence>
<proteinExistence type="predicted"/>
<sequence length="149" mass="16767">MTNESDESHPDEPGAQVERKDQVFGGLIDMAGFDSYLRSRTADEENKYSKVATSPDYPKLLALGLDHFNSVEKFTTGDLIQWKPMMKNKRIPLDAVPAIVVDVIDPPHVTDFEGDRLMEPLDLLIAVVDGDKQFRLAEVSSRRFTAWEA</sequence>
<dbReference type="Proteomes" id="UP000005038">
    <property type="component" value="Unassembled WGS sequence"/>
</dbReference>
<feature type="region of interest" description="Disordered" evidence="1">
    <location>
        <begin position="1"/>
        <end position="21"/>
    </location>
</feature>
<gene>
    <name evidence="2" type="ORF">GOOTI_034_00120</name>
</gene>
<accession>H5THI7</accession>
<keyword evidence="3" id="KW-1185">Reference proteome</keyword>
<organism evidence="2 3">
    <name type="scientific">Gordonia otitidis (strain DSM 44809 / CCUG 52243 / JCM 12355 / NBRC 100426 / IFM 10032)</name>
    <dbReference type="NCBI Taxonomy" id="1108044"/>
    <lineage>
        <taxon>Bacteria</taxon>
        <taxon>Bacillati</taxon>
        <taxon>Actinomycetota</taxon>
        <taxon>Actinomycetes</taxon>
        <taxon>Mycobacteriales</taxon>
        <taxon>Gordoniaceae</taxon>
        <taxon>Gordonia</taxon>
    </lineage>
</organism>
<evidence type="ECO:0000256" key="1">
    <source>
        <dbReference type="SAM" id="MobiDB-lite"/>
    </source>
</evidence>
<dbReference type="AlphaFoldDB" id="H5THI7"/>
<evidence type="ECO:0000313" key="2">
    <source>
        <dbReference type="EMBL" id="GAB32945.1"/>
    </source>
</evidence>